<feature type="transmembrane region" description="Helical" evidence="9">
    <location>
        <begin position="73"/>
        <end position="93"/>
    </location>
</feature>
<name>A0A4Y5SJS3_9EURY</name>
<proteinExistence type="inferred from homology"/>
<dbReference type="InterPro" id="IPR035906">
    <property type="entry name" value="MetI-like_sf"/>
</dbReference>
<feature type="transmembrane region" description="Helical" evidence="9">
    <location>
        <begin position="215"/>
        <end position="238"/>
    </location>
</feature>
<keyword evidence="13" id="KW-1185">Reference proteome</keyword>
<evidence type="ECO:0000256" key="3">
    <source>
        <dbReference type="ARBA" id="ARBA00022448"/>
    </source>
</evidence>
<dbReference type="Gene3D" id="1.10.3720.10">
    <property type="entry name" value="MetI-like"/>
    <property type="match status" value="1"/>
</dbReference>
<evidence type="ECO:0000256" key="8">
    <source>
        <dbReference type="ARBA" id="ARBA00023136"/>
    </source>
</evidence>
<keyword evidence="6 9" id="KW-0812">Transmembrane</keyword>
<keyword evidence="4 10" id="KW-1003">Cell membrane</keyword>
<dbReference type="RefSeq" id="WP_139680493.1">
    <property type="nucleotide sequence ID" value="NZ_CP040846.1"/>
</dbReference>
<sequence>MAKRKIDTFDALTFPVVLMVFLLFAGMLFVFFTKALPAFERYGLGVYLENVWKAAEIPEEEVYGIAAALWGSVYTSVVAVTIALPISIAFSIFVDYAPKRVRHVLVVLSDVMAGLPTIIYGIWGAFVLVPFLRDWVMKPLYDHLSFVPLFNYPPVGGYSYLSAGVLLAIMITPFVSAVVREAYSMVPFTYREAVYALGATRFEATKILIGYIKPAIISGVILGFGRAVGETVAVSLVIGNTFNMTFKLFAPGYTISSLIANQFGNAFIYHHMTSVLFAAGLALFLIGFAINMAGLRALRRWEENVQL</sequence>
<dbReference type="Proteomes" id="UP000306007">
    <property type="component" value="Chromosome"/>
</dbReference>
<dbReference type="EMBL" id="CP040846">
    <property type="protein sequence ID" value="QDA31143.1"/>
    <property type="molecule type" value="Genomic_DNA"/>
</dbReference>
<feature type="domain" description="ABC transmembrane type-1" evidence="11">
    <location>
        <begin position="69"/>
        <end position="294"/>
    </location>
</feature>
<dbReference type="KEGG" id="tic:FH039_05380"/>
<dbReference type="SUPFAM" id="SSF161098">
    <property type="entry name" value="MetI-like"/>
    <property type="match status" value="1"/>
</dbReference>
<dbReference type="PROSITE" id="PS50928">
    <property type="entry name" value="ABC_TM1"/>
    <property type="match status" value="1"/>
</dbReference>
<dbReference type="PANTHER" id="PTHR30425">
    <property type="entry name" value="PHOSPHATE TRANSPORT SYSTEM PERMEASE PROTEIN PST"/>
    <property type="match status" value="1"/>
</dbReference>
<dbReference type="InterPro" id="IPR051124">
    <property type="entry name" value="Phosphate_Transport_Permease"/>
</dbReference>
<keyword evidence="5 10" id="KW-0592">Phosphate transport</keyword>
<accession>A0A4Y5SJS3</accession>
<feature type="transmembrane region" description="Helical" evidence="9">
    <location>
        <begin position="158"/>
        <end position="179"/>
    </location>
</feature>
<evidence type="ECO:0000259" key="11">
    <source>
        <dbReference type="PROSITE" id="PS50928"/>
    </source>
</evidence>
<dbReference type="Pfam" id="PF00528">
    <property type="entry name" value="BPD_transp_1"/>
    <property type="match status" value="1"/>
</dbReference>
<dbReference type="AlphaFoldDB" id="A0A4Y5SJS3"/>
<evidence type="ECO:0000256" key="9">
    <source>
        <dbReference type="RuleBase" id="RU363032"/>
    </source>
</evidence>
<gene>
    <name evidence="12" type="primary">pstC</name>
    <name evidence="12" type="ORF">FH039_05380</name>
</gene>
<comment type="function">
    <text evidence="10">Part of the binding-protein-dependent transport system for phosphate; probably responsible for the translocation of the substrate across the membrane.</text>
</comment>
<evidence type="ECO:0000256" key="1">
    <source>
        <dbReference type="ARBA" id="ARBA00004651"/>
    </source>
</evidence>
<feature type="transmembrane region" description="Helical" evidence="9">
    <location>
        <begin position="267"/>
        <end position="290"/>
    </location>
</feature>
<evidence type="ECO:0000256" key="5">
    <source>
        <dbReference type="ARBA" id="ARBA00022592"/>
    </source>
</evidence>
<reference evidence="12 13" key="1">
    <citation type="submission" date="2019-06" db="EMBL/GenBank/DDBJ databases">
        <title>Thermococcus indicus sp. nov., a Fe(III)-reducing hyperthermophilic archaeon isolated from the Onnuri vent field of the Central Indian Ocean ridge.</title>
        <authorList>
            <person name="Lim J.K."/>
            <person name="Kim Y.J."/>
            <person name="Kwon K.K."/>
        </authorList>
    </citation>
    <scope>NUCLEOTIDE SEQUENCE [LARGE SCALE GENOMIC DNA]</scope>
    <source>
        <strain evidence="12 13">IOH1</strain>
    </source>
</reference>
<keyword evidence="8 9" id="KW-0472">Membrane</keyword>
<keyword evidence="7 9" id="KW-1133">Transmembrane helix</keyword>
<dbReference type="GeneID" id="40474594"/>
<organism evidence="12 13">
    <name type="scientific">Thermococcus indicus</name>
    <dbReference type="NCBI Taxonomy" id="2586643"/>
    <lineage>
        <taxon>Archaea</taxon>
        <taxon>Methanobacteriati</taxon>
        <taxon>Methanobacteriota</taxon>
        <taxon>Thermococci</taxon>
        <taxon>Thermococcales</taxon>
        <taxon>Thermococcaceae</taxon>
        <taxon>Thermococcus</taxon>
    </lineage>
</organism>
<evidence type="ECO:0000313" key="13">
    <source>
        <dbReference type="Proteomes" id="UP000306007"/>
    </source>
</evidence>
<dbReference type="GO" id="GO:0006817">
    <property type="term" value="P:phosphate ion transport"/>
    <property type="evidence" value="ECO:0007669"/>
    <property type="project" value="UniProtKB-KW"/>
</dbReference>
<evidence type="ECO:0000313" key="12">
    <source>
        <dbReference type="EMBL" id="QDA31143.1"/>
    </source>
</evidence>
<dbReference type="GO" id="GO:0005315">
    <property type="term" value="F:phosphate transmembrane transporter activity"/>
    <property type="evidence" value="ECO:0007669"/>
    <property type="project" value="InterPro"/>
</dbReference>
<evidence type="ECO:0000256" key="7">
    <source>
        <dbReference type="ARBA" id="ARBA00022989"/>
    </source>
</evidence>
<comment type="similarity">
    <text evidence="2 10">Belongs to the binding-protein-dependent transport system permease family. CysTW subfamily.</text>
</comment>
<dbReference type="InterPro" id="IPR011864">
    <property type="entry name" value="Phosphate_PstC"/>
</dbReference>
<evidence type="ECO:0000256" key="2">
    <source>
        <dbReference type="ARBA" id="ARBA00007069"/>
    </source>
</evidence>
<protein>
    <recommendedName>
        <fullName evidence="10">Phosphate transport system permease protein</fullName>
    </recommendedName>
</protein>
<dbReference type="GO" id="GO:0005886">
    <property type="term" value="C:plasma membrane"/>
    <property type="evidence" value="ECO:0007669"/>
    <property type="project" value="UniProtKB-SubCell"/>
</dbReference>
<dbReference type="CDD" id="cd06261">
    <property type="entry name" value="TM_PBP2"/>
    <property type="match status" value="1"/>
</dbReference>
<dbReference type="NCBIfam" id="TIGR02138">
    <property type="entry name" value="phosphate_pstC"/>
    <property type="match status" value="1"/>
</dbReference>
<evidence type="ECO:0000256" key="6">
    <source>
        <dbReference type="ARBA" id="ARBA00022692"/>
    </source>
</evidence>
<keyword evidence="3 9" id="KW-0813">Transport</keyword>
<dbReference type="InterPro" id="IPR000515">
    <property type="entry name" value="MetI-like"/>
</dbReference>
<feature type="transmembrane region" description="Helical" evidence="9">
    <location>
        <begin position="105"/>
        <end position="132"/>
    </location>
</feature>
<comment type="subcellular location">
    <subcellularLocation>
        <location evidence="1 9">Cell membrane</location>
        <topology evidence="1 9">Multi-pass membrane protein</topology>
    </subcellularLocation>
</comment>
<evidence type="ECO:0000256" key="4">
    <source>
        <dbReference type="ARBA" id="ARBA00022475"/>
    </source>
</evidence>
<feature type="transmembrane region" description="Helical" evidence="9">
    <location>
        <begin position="12"/>
        <end position="32"/>
    </location>
</feature>
<dbReference type="OrthoDB" id="338493at2157"/>
<dbReference type="PANTHER" id="PTHR30425:SF1">
    <property type="entry name" value="PHOSPHATE TRANSPORT SYSTEM PERMEASE PROTEIN PSTC"/>
    <property type="match status" value="1"/>
</dbReference>
<evidence type="ECO:0000256" key="10">
    <source>
        <dbReference type="RuleBase" id="RU363054"/>
    </source>
</evidence>